<proteinExistence type="predicted"/>
<protein>
    <submittedName>
        <fullName evidence="1">Uncharacterized protein</fullName>
    </submittedName>
</protein>
<evidence type="ECO:0000313" key="1">
    <source>
        <dbReference type="EMBL" id="KAG1528547.1"/>
    </source>
</evidence>
<sequence>MPLRLECPSGAGRAADAGGGACAAALVGPDAAPGRQPASAYAGRRPASGATRTTLDLRMTVTGVRALRA</sequence>
<keyword evidence="2" id="KW-1185">Reference proteome</keyword>
<dbReference type="Proteomes" id="UP000740926">
    <property type="component" value="Unassembled WGS sequence"/>
</dbReference>
<accession>A0A9P6XNE9</accession>
<dbReference type="AlphaFoldDB" id="A0A9P6XNE9"/>
<gene>
    <name evidence="1" type="ORF">G6F50_018233</name>
</gene>
<evidence type="ECO:0000313" key="2">
    <source>
        <dbReference type="Proteomes" id="UP000740926"/>
    </source>
</evidence>
<organism evidence="1 2">
    <name type="scientific">Rhizopus delemar</name>
    <dbReference type="NCBI Taxonomy" id="936053"/>
    <lineage>
        <taxon>Eukaryota</taxon>
        <taxon>Fungi</taxon>
        <taxon>Fungi incertae sedis</taxon>
        <taxon>Mucoromycota</taxon>
        <taxon>Mucoromycotina</taxon>
        <taxon>Mucoromycetes</taxon>
        <taxon>Mucorales</taxon>
        <taxon>Mucorineae</taxon>
        <taxon>Rhizopodaceae</taxon>
        <taxon>Rhizopus</taxon>
    </lineage>
</organism>
<reference evidence="1 2" key="1">
    <citation type="journal article" date="2020" name="Microb. Genom.">
        <title>Genetic diversity of clinical and environmental Mucorales isolates obtained from an investigation of mucormycosis cases among solid organ transplant recipients.</title>
        <authorList>
            <person name="Nguyen M.H."/>
            <person name="Kaul D."/>
            <person name="Muto C."/>
            <person name="Cheng S.J."/>
            <person name="Richter R.A."/>
            <person name="Bruno V.M."/>
            <person name="Liu G."/>
            <person name="Beyhan S."/>
            <person name="Sundermann A.J."/>
            <person name="Mounaud S."/>
            <person name="Pasculle A.W."/>
            <person name="Nierman W.C."/>
            <person name="Driscoll E."/>
            <person name="Cumbie R."/>
            <person name="Clancy C.J."/>
            <person name="Dupont C.L."/>
        </authorList>
    </citation>
    <scope>NUCLEOTIDE SEQUENCE [LARGE SCALE GENOMIC DNA]</scope>
    <source>
        <strain evidence="1 2">GL24</strain>
    </source>
</reference>
<name>A0A9P6XNE9_9FUNG</name>
<comment type="caution">
    <text evidence="1">The sequence shown here is derived from an EMBL/GenBank/DDBJ whole genome shotgun (WGS) entry which is preliminary data.</text>
</comment>
<dbReference type="EMBL" id="JAANIU010016489">
    <property type="protein sequence ID" value="KAG1528547.1"/>
    <property type="molecule type" value="Genomic_DNA"/>
</dbReference>